<dbReference type="VEuPathDB" id="FungiDB:FPRO_05835"/>
<dbReference type="EMBL" id="FJOF01000003">
    <property type="protein sequence ID" value="CZR38973.1"/>
    <property type="molecule type" value="Genomic_DNA"/>
</dbReference>
<accession>A0A1L7VE62</accession>
<protein>
    <submittedName>
        <fullName evidence="1">Uncharacterized protein</fullName>
    </submittedName>
</protein>
<dbReference type="RefSeq" id="XP_031079566.1">
    <property type="nucleotide sequence ID" value="XM_031229318.1"/>
</dbReference>
<comment type="caution">
    <text evidence="1">The sequence shown here is derived from an EMBL/GenBank/DDBJ whole genome shotgun (WGS) entry which is preliminary data.</text>
</comment>
<dbReference type="GeneID" id="42050715"/>
<dbReference type="Proteomes" id="UP000183971">
    <property type="component" value="Unassembled WGS sequence"/>
</dbReference>
<gene>
    <name evidence="1" type="ORF">FPRO_05835</name>
</gene>
<proteinExistence type="predicted"/>
<evidence type="ECO:0000313" key="2">
    <source>
        <dbReference type="Proteomes" id="UP000183971"/>
    </source>
</evidence>
<evidence type="ECO:0000313" key="1">
    <source>
        <dbReference type="EMBL" id="CZR38973.1"/>
    </source>
</evidence>
<keyword evidence="2" id="KW-1185">Reference proteome</keyword>
<name>A0A1L7VE62_FUSPR</name>
<reference evidence="2" key="1">
    <citation type="journal article" date="2016" name="Genome Biol. Evol.">
        <title>Comparative 'omics' of the Fusarium fujikuroi species complex highlights differences in genetic potential and metabolite synthesis.</title>
        <authorList>
            <person name="Niehaus E.-M."/>
            <person name="Muensterkoetter M."/>
            <person name="Proctor R.H."/>
            <person name="Brown D.W."/>
            <person name="Sharon A."/>
            <person name="Idan Y."/>
            <person name="Oren-Young L."/>
            <person name="Sieber C.M."/>
            <person name="Novak O."/>
            <person name="Pencik A."/>
            <person name="Tarkowska D."/>
            <person name="Hromadova K."/>
            <person name="Freeman S."/>
            <person name="Maymon M."/>
            <person name="Elazar M."/>
            <person name="Youssef S.A."/>
            <person name="El-Shabrawy E.S.M."/>
            <person name="Shalaby A.B.A."/>
            <person name="Houterman P."/>
            <person name="Brock N.L."/>
            <person name="Burkhardt I."/>
            <person name="Tsavkelova E.A."/>
            <person name="Dickschat J.S."/>
            <person name="Galuszka P."/>
            <person name="Gueldener U."/>
            <person name="Tudzynski B."/>
        </authorList>
    </citation>
    <scope>NUCLEOTIDE SEQUENCE [LARGE SCALE GENOMIC DNA]</scope>
    <source>
        <strain evidence="2">ET1</strain>
    </source>
</reference>
<dbReference type="AlphaFoldDB" id="A0A1L7VE62"/>
<sequence length="221" mass="24798">MCRLLKLQYACSSNGEPHYMENAQGAFIPCNDRHGCLIEDVLSLKPGSDTSPPGSPIEREYTIVKIGGDCERCANQKARKIEEDDKVFVDMNSVVGRTERYFHGMIRRCGEIAVDNRTRMLNNVRSQYRPNDTCSSGSCQNQVYVSHAGLKGMFCRKHTCSAQEFDCLTDVCTTRNSAQYSTYCPRHTCSKSGCGLQILADDTPLCKRHHDQLELAISVLR</sequence>
<organism evidence="1 2">
    <name type="scientific">Fusarium proliferatum (strain ET1)</name>
    <name type="common">Orchid endophyte fungus</name>
    <dbReference type="NCBI Taxonomy" id="1227346"/>
    <lineage>
        <taxon>Eukaryota</taxon>
        <taxon>Fungi</taxon>
        <taxon>Dikarya</taxon>
        <taxon>Ascomycota</taxon>
        <taxon>Pezizomycotina</taxon>
        <taxon>Sordariomycetes</taxon>
        <taxon>Hypocreomycetidae</taxon>
        <taxon>Hypocreales</taxon>
        <taxon>Nectriaceae</taxon>
        <taxon>Fusarium</taxon>
        <taxon>Fusarium fujikuroi species complex</taxon>
    </lineage>
</organism>